<dbReference type="Proteomes" id="UP001566204">
    <property type="component" value="Unassembled WGS sequence"/>
</dbReference>
<dbReference type="EMBL" id="LR590484">
    <property type="protein sequence ID" value="VTR27946.1"/>
    <property type="molecule type" value="Genomic_DNA"/>
</dbReference>
<keyword evidence="4" id="KW-1185">Reference proteome</keyword>
<proteinExistence type="predicted"/>
<dbReference type="Proteomes" id="UP000308196">
    <property type="component" value="Chromosome"/>
</dbReference>
<dbReference type="AlphaFoldDB" id="A0A4U9U4Y2"/>
<dbReference type="InterPro" id="IPR011110">
    <property type="entry name" value="Reg_prop"/>
</dbReference>
<dbReference type="InterPro" id="IPR015943">
    <property type="entry name" value="WD40/YVTN_repeat-like_dom_sf"/>
</dbReference>
<name>A0A4U9U4Y2_9SPHI</name>
<dbReference type="Gene3D" id="2.130.10.10">
    <property type="entry name" value="YVTN repeat-like/Quinoprotein amine dehydrogenase"/>
    <property type="match status" value="1"/>
</dbReference>
<dbReference type="RefSeq" id="WP_197734427.1">
    <property type="nucleotide sequence ID" value="NZ_JBEOQA010000001.1"/>
</dbReference>
<dbReference type="Pfam" id="PF07494">
    <property type="entry name" value="Reg_prop"/>
    <property type="match status" value="1"/>
</dbReference>
<dbReference type="KEGG" id="stha:NCTC11429_00083"/>
<accession>A0A4U9U4Y2</accession>
<dbReference type="EMBL" id="JBEOQB010000002">
    <property type="protein sequence ID" value="MEZ0451763.1"/>
    <property type="molecule type" value="Genomic_DNA"/>
</dbReference>
<evidence type="ECO:0000313" key="2">
    <source>
        <dbReference type="EMBL" id="VTR27946.1"/>
    </source>
</evidence>
<gene>
    <name evidence="1" type="ORF">ABTW24_09165</name>
    <name evidence="2" type="ORF">NCTC11429_00083</name>
</gene>
<evidence type="ECO:0000313" key="4">
    <source>
        <dbReference type="Proteomes" id="UP001566204"/>
    </source>
</evidence>
<sequence length="51" mass="5816">MLSYRNAQHRQFLTHKGQPFKNVHSIIEDKKGDIWLGGSDPLLLRPKSSGL</sequence>
<evidence type="ECO:0000313" key="1">
    <source>
        <dbReference type="EMBL" id="MEZ0451763.1"/>
    </source>
</evidence>
<dbReference type="GeneID" id="97755047"/>
<protein>
    <submittedName>
        <fullName evidence="1">Two-component regulator propeller domain-containing protein</fullName>
    </submittedName>
</protein>
<evidence type="ECO:0000313" key="3">
    <source>
        <dbReference type="Proteomes" id="UP000308196"/>
    </source>
</evidence>
<organism evidence="2 3">
    <name type="scientific">Sphingobacterium thalpophilum</name>
    <dbReference type="NCBI Taxonomy" id="259"/>
    <lineage>
        <taxon>Bacteria</taxon>
        <taxon>Pseudomonadati</taxon>
        <taxon>Bacteroidota</taxon>
        <taxon>Sphingobacteriia</taxon>
        <taxon>Sphingobacteriales</taxon>
        <taxon>Sphingobacteriaceae</taxon>
        <taxon>Sphingobacterium</taxon>
    </lineage>
</organism>
<reference evidence="2 3" key="1">
    <citation type="submission" date="2019-05" db="EMBL/GenBank/DDBJ databases">
        <authorList>
            <consortium name="Pathogen Informatics"/>
        </authorList>
    </citation>
    <scope>NUCLEOTIDE SEQUENCE [LARGE SCALE GENOMIC DNA]</scope>
    <source>
        <strain evidence="2 3">NCTC11429</strain>
    </source>
</reference>
<reference evidence="1 4" key="2">
    <citation type="submission" date="2024-06" db="EMBL/GenBank/DDBJ databases">
        <title>Soil Sphingobacterium thalpophilum.</title>
        <authorList>
            <person name="Yang J."/>
            <person name="Li J."/>
        </authorList>
    </citation>
    <scope>NUCLEOTIDE SEQUENCE [LARGE SCALE GENOMIC DNA]</scope>
    <source>
        <strain evidence="1 4">22g91tb</strain>
    </source>
</reference>